<comment type="caution">
    <text evidence="2">The sequence shown here is derived from an EMBL/GenBank/DDBJ whole genome shotgun (WGS) entry which is preliminary data.</text>
</comment>
<sequence>MPRRRPGALRAHRTRHPAPRTRAAPPPPRILGLSATTTLAVHRVEATYPDVLLFPGATSTALFRYRAFLIPGRRPLYPRTSVCPSCPGCALDDVREARDTLAEVLRRLPPRPAGELASVLAALDGRYAARTLPDPRAAAEGGAWWHGRLGEGAEGW</sequence>
<protein>
    <submittedName>
        <fullName evidence="2">Uncharacterized protein</fullName>
    </submittedName>
</protein>
<evidence type="ECO:0000256" key="1">
    <source>
        <dbReference type="SAM" id="MobiDB-lite"/>
    </source>
</evidence>
<dbReference type="OrthoDB" id="3540409at2"/>
<keyword evidence="3" id="KW-1185">Reference proteome</keyword>
<reference evidence="2 3" key="1">
    <citation type="submission" date="2019-04" db="EMBL/GenBank/DDBJ databases">
        <title>Streptomyces lasaliensis sp. nov., an Actinomycete isolated from soil which produces the polyether antibiotic lasalocid.</title>
        <authorList>
            <person name="Erwin G."/>
            <person name="Haber C."/>
        </authorList>
    </citation>
    <scope>NUCLEOTIDE SEQUENCE [LARGE SCALE GENOMIC DNA]</scope>
    <source>
        <strain evidence="2 3">X-537</strain>
    </source>
</reference>
<dbReference type="AlphaFoldDB" id="A0A4U5WJJ1"/>
<gene>
    <name evidence="2" type="ORF">E4U91_11335</name>
</gene>
<accession>A0A4U5WJJ1</accession>
<dbReference type="RefSeq" id="WP_137306739.1">
    <property type="nucleotide sequence ID" value="NZ_SZNQ01000001.1"/>
</dbReference>
<organism evidence="2 3">
    <name type="scientific">Streptomyces lasalocidi</name>
    <name type="common">Streptomyces lasaliensis</name>
    <dbReference type="NCBI Taxonomy" id="324833"/>
    <lineage>
        <taxon>Bacteria</taxon>
        <taxon>Bacillati</taxon>
        <taxon>Actinomycetota</taxon>
        <taxon>Actinomycetes</taxon>
        <taxon>Kitasatosporales</taxon>
        <taxon>Streptomycetaceae</taxon>
        <taxon>Streptomyces</taxon>
    </lineage>
</organism>
<proteinExistence type="predicted"/>
<dbReference type="EMBL" id="SZNQ01000001">
    <property type="protein sequence ID" value="TKT00656.1"/>
    <property type="molecule type" value="Genomic_DNA"/>
</dbReference>
<dbReference type="Proteomes" id="UP000305929">
    <property type="component" value="Unassembled WGS sequence"/>
</dbReference>
<feature type="compositionally biased region" description="Basic residues" evidence="1">
    <location>
        <begin position="1"/>
        <end position="19"/>
    </location>
</feature>
<evidence type="ECO:0000313" key="2">
    <source>
        <dbReference type="EMBL" id="TKT00656.1"/>
    </source>
</evidence>
<evidence type="ECO:0000313" key="3">
    <source>
        <dbReference type="Proteomes" id="UP000305929"/>
    </source>
</evidence>
<name>A0A4U5WJJ1_STRLS</name>
<feature type="region of interest" description="Disordered" evidence="1">
    <location>
        <begin position="1"/>
        <end position="28"/>
    </location>
</feature>